<dbReference type="AlphaFoldDB" id="A0A7W6K6A4"/>
<dbReference type="Pfam" id="PF08885">
    <property type="entry name" value="GSCFA"/>
    <property type="match status" value="1"/>
</dbReference>
<reference evidence="2 3" key="1">
    <citation type="submission" date="2020-08" db="EMBL/GenBank/DDBJ databases">
        <title>Genomic Encyclopedia of Type Strains, Phase IV (KMG-IV): sequencing the most valuable type-strain genomes for metagenomic binning, comparative biology and taxonomic classification.</title>
        <authorList>
            <person name="Goeker M."/>
        </authorList>
    </citation>
    <scope>NUCLEOTIDE SEQUENCE [LARGE SCALE GENOMIC DNA]</scope>
    <source>
        <strain evidence="2 3">DSM 26385</strain>
    </source>
</reference>
<organism evidence="2 3">
    <name type="scientific">Allorhizobium borbori</name>
    <dbReference type="NCBI Taxonomy" id="485907"/>
    <lineage>
        <taxon>Bacteria</taxon>
        <taxon>Pseudomonadati</taxon>
        <taxon>Pseudomonadota</taxon>
        <taxon>Alphaproteobacteria</taxon>
        <taxon>Hyphomicrobiales</taxon>
        <taxon>Rhizobiaceae</taxon>
        <taxon>Rhizobium/Agrobacterium group</taxon>
        <taxon>Allorhizobium</taxon>
    </lineage>
</organism>
<name>A0A7W6K6A4_9HYPH</name>
<dbReference type="Proteomes" id="UP000584824">
    <property type="component" value="Unassembled WGS sequence"/>
</dbReference>
<evidence type="ECO:0000313" key="3">
    <source>
        <dbReference type="Proteomes" id="UP000584824"/>
    </source>
</evidence>
<gene>
    <name evidence="2" type="ORF">GGQ66_004562</name>
</gene>
<evidence type="ECO:0000313" key="2">
    <source>
        <dbReference type="EMBL" id="MBB4105974.1"/>
    </source>
</evidence>
<feature type="domain" description="GSCFA" evidence="1">
    <location>
        <begin position="45"/>
        <end position="313"/>
    </location>
</feature>
<comment type="caution">
    <text evidence="2">The sequence shown here is derived from an EMBL/GenBank/DDBJ whole genome shotgun (WGS) entry which is preliminary data.</text>
</comment>
<accession>A0A7W6K6A4</accession>
<evidence type="ECO:0000259" key="1">
    <source>
        <dbReference type="Pfam" id="PF08885"/>
    </source>
</evidence>
<sequence>MNNTIHPYKKLPDYAFWSRSISRVASQDVDPVASGPKFIRKEHLIATGGSCFAQHLARRLKNIGYTYYVAEDVHPVLNEAVGKENNYGVFSARYGNIYTARQLLQLFRRAFKDLKPVDDHWNTKGVFVDPLRPTVQPGGYRTLAELTRDRNYHLSCVREMFRKLDFFIFTLGLTEAWVNANDGIVYPICPGVVDGRFDPKQHLFHNFTYEEVAADMTEFLSELKAVNPKARVILTVSPVPLVATKEDQHVLVSTTYSKSVLRVACDTMSREFENVHYFPSYEIITGPHAGGRYYAEDLREVAEVGVDHVMRVFNRHFLADHADGDDGEVKPKSEDAAGKLRRLSQNFVEVECDERLLDFRK</sequence>
<dbReference type="EMBL" id="JACIDU010000041">
    <property type="protein sequence ID" value="MBB4105974.1"/>
    <property type="molecule type" value="Genomic_DNA"/>
</dbReference>
<proteinExistence type="predicted"/>
<protein>
    <recommendedName>
        <fullName evidence="1">GSCFA domain-containing protein</fullName>
    </recommendedName>
</protein>
<dbReference type="InterPro" id="IPR014982">
    <property type="entry name" value="GSCFA"/>
</dbReference>
<keyword evidence="3" id="KW-1185">Reference proteome</keyword>
<dbReference type="RefSeq" id="WP_183795937.1">
    <property type="nucleotide sequence ID" value="NZ_JACIDU010000041.1"/>
</dbReference>